<dbReference type="SUPFAM" id="SSF52821">
    <property type="entry name" value="Rhodanese/Cell cycle control phosphatase"/>
    <property type="match status" value="1"/>
</dbReference>
<evidence type="ECO:0000313" key="3">
    <source>
        <dbReference type="EMBL" id="QTR45735.1"/>
    </source>
</evidence>
<evidence type="ECO:0000313" key="4">
    <source>
        <dbReference type="Proteomes" id="UP000672039"/>
    </source>
</evidence>
<feature type="domain" description="Rhodanese" evidence="2">
    <location>
        <begin position="54"/>
        <end position="152"/>
    </location>
</feature>
<gene>
    <name evidence="3" type="ORF">J9253_17345</name>
</gene>
<dbReference type="PROSITE" id="PS50206">
    <property type="entry name" value="RHODANESE_3"/>
    <property type="match status" value="1"/>
</dbReference>
<feature type="signal peptide" evidence="1">
    <location>
        <begin position="1"/>
        <end position="20"/>
    </location>
</feature>
<dbReference type="RefSeq" id="WP_210222128.1">
    <property type="nucleotide sequence ID" value="NZ_CP072801.1"/>
</dbReference>
<dbReference type="SMART" id="SM00450">
    <property type="entry name" value="RHOD"/>
    <property type="match status" value="1"/>
</dbReference>
<dbReference type="Gene3D" id="3.40.250.10">
    <property type="entry name" value="Rhodanese-like domain"/>
    <property type="match status" value="1"/>
</dbReference>
<protein>
    <submittedName>
        <fullName evidence="3">Rhodanese-like domain-containing protein</fullName>
    </submittedName>
</protein>
<dbReference type="PANTHER" id="PTHR43031">
    <property type="entry name" value="FAD-DEPENDENT OXIDOREDUCTASE"/>
    <property type="match status" value="1"/>
</dbReference>
<evidence type="ECO:0000259" key="2">
    <source>
        <dbReference type="PROSITE" id="PS50206"/>
    </source>
</evidence>
<dbReference type="Proteomes" id="UP000672039">
    <property type="component" value="Chromosome"/>
</dbReference>
<dbReference type="PANTHER" id="PTHR43031:SF16">
    <property type="entry name" value="OXIDOREDUCTASE"/>
    <property type="match status" value="1"/>
</dbReference>
<evidence type="ECO:0000256" key="1">
    <source>
        <dbReference type="SAM" id="SignalP"/>
    </source>
</evidence>
<feature type="chain" id="PRO_5046366234" evidence="1">
    <location>
        <begin position="21"/>
        <end position="153"/>
    </location>
</feature>
<organism evidence="3 4">
    <name type="scientific">Thiothrix litoralis</name>
    <dbReference type="NCBI Taxonomy" id="2891210"/>
    <lineage>
        <taxon>Bacteria</taxon>
        <taxon>Pseudomonadati</taxon>
        <taxon>Pseudomonadota</taxon>
        <taxon>Gammaproteobacteria</taxon>
        <taxon>Thiotrichales</taxon>
        <taxon>Thiotrichaceae</taxon>
        <taxon>Thiothrix</taxon>
    </lineage>
</organism>
<reference evidence="3 4" key="1">
    <citation type="submission" date="2021-04" db="EMBL/GenBank/DDBJ databases">
        <title>Genomics, taxonomy and metabolism of representatives of sulfur bacteria of the genus Thiothrix: Thiothrix fructosivorans QT, Thiothrix unzii A1T and three new species, Thiothrix subterranea sp. nov., Thiothrix litoralis sp. nov. and 'Candidatus Thiothrix anitrata' sp. nov.</title>
        <authorList>
            <person name="Ravin N.V."/>
            <person name="Smolyakov D."/>
            <person name="Rudenko T.S."/>
            <person name="Mardanov A.V."/>
            <person name="Beletsky A.V."/>
            <person name="Markov N.D."/>
            <person name="Fomenkov A.I."/>
            <person name="Roberts R.J."/>
            <person name="Karnachuk O.V."/>
            <person name="Novikov A."/>
            <person name="Grabovich M.Y."/>
        </authorList>
    </citation>
    <scope>NUCLEOTIDE SEQUENCE [LARGE SCALE GENOMIC DNA]</scope>
    <source>
        <strain evidence="3 4">AS</strain>
    </source>
</reference>
<proteinExistence type="predicted"/>
<keyword evidence="1" id="KW-0732">Signal</keyword>
<dbReference type="InterPro" id="IPR050229">
    <property type="entry name" value="GlpE_sulfurtransferase"/>
</dbReference>
<dbReference type="InterPro" id="IPR036873">
    <property type="entry name" value="Rhodanese-like_dom_sf"/>
</dbReference>
<keyword evidence="4" id="KW-1185">Reference proteome</keyword>
<dbReference type="Pfam" id="PF00581">
    <property type="entry name" value="Rhodanese"/>
    <property type="match status" value="1"/>
</dbReference>
<accession>A0ABX7WXT7</accession>
<dbReference type="PROSITE" id="PS51257">
    <property type="entry name" value="PROKAR_LIPOPROTEIN"/>
    <property type="match status" value="1"/>
</dbReference>
<dbReference type="EMBL" id="CP072801">
    <property type="protein sequence ID" value="QTR45735.1"/>
    <property type="molecule type" value="Genomic_DNA"/>
</dbReference>
<sequence length="153" mass="16349">MYAVKFFALAITISAVVSLGACSKAESLGTNQAASATQQGSVTNVSNAELQTLLDEKVTLVDIRLPQEWQETGVVAGSHPITLFGRDGAVAPDFLAKLQKVAPLDKPVVLICRTGNRTRAGSEMLTQVGYKQVYNVTKGIMGWIQEGKAVVRQ</sequence>
<dbReference type="InterPro" id="IPR001763">
    <property type="entry name" value="Rhodanese-like_dom"/>
</dbReference>
<name>A0ABX7WXT7_9GAMM</name>